<sequence>MKSQLFVLGVALMVFVLGACSTETYAVDVDIEEIQLFIALDYNETELEPFDVLFEEDDIELVTSALKSAEKMDGIPDIRMPDYGIDLVGTQTNHLFLWLDEDTTESLFVEYLEDGTEAYYTISEENTDILREFITERREEFNGN</sequence>
<evidence type="ECO:0000313" key="3">
    <source>
        <dbReference type="EMBL" id="MCM2676855.1"/>
    </source>
</evidence>
<evidence type="ECO:0000256" key="1">
    <source>
        <dbReference type="SAM" id="SignalP"/>
    </source>
</evidence>
<evidence type="ECO:0000259" key="2">
    <source>
        <dbReference type="Pfam" id="PF26353"/>
    </source>
</evidence>
<dbReference type="EMBL" id="JAMQJY010000002">
    <property type="protein sequence ID" value="MCM2676855.1"/>
    <property type="molecule type" value="Genomic_DNA"/>
</dbReference>
<accession>A0ABT0XMA3</accession>
<proteinExistence type="predicted"/>
<keyword evidence="1" id="KW-0732">Signal</keyword>
<organism evidence="3 4">
    <name type="scientific">Alkalicoccobacillus plakortidis</name>
    <dbReference type="NCBI Taxonomy" id="444060"/>
    <lineage>
        <taxon>Bacteria</taxon>
        <taxon>Bacillati</taxon>
        <taxon>Bacillota</taxon>
        <taxon>Bacilli</taxon>
        <taxon>Bacillales</taxon>
        <taxon>Bacillaceae</taxon>
        <taxon>Alkalicoccobacillus</taxon>
    </lineage>
</organism>
<dbReference type="PROSITE" id="PS51257">
    <property type="entry name" value="PROKAR_LIPOPROTEIN"/>
    <property type="match status" value="1"/>
</dbReference>
<dbReference type="InterPro" id="IPR058780">
    <property type="entry name" value="YhfM-like_dom"/>
</dbReference>
<evidence type="ECO:0000313" key="4">
    <source>
        <dbReference type="Proteomes" id="UP001203665"/>
    </source>
</evidence>
<dbReference type="Pfam" id="PF26353">
    <property type="entry name" value="YhfM"/>
    <property type="match status" value="1"/>
</dbReference>
<feature type="chain" id="PRO_5046820430" description="YhfM-like domain-containing protein" evidence="1">
    <location>
        <begin position="27"/>
        <end position="144"/>
    </location>
</feature>
<feature type="signal peptide" evidence="1">
    <location>
        <begin position="1"/>
        <end position="26"/>
    </location>
</feature>
<reference evidence="3" key="1">
    <citation type="submission" date="2022-06" db="EMBL/GenBank/DDBJ databases">
        <title>Alkalicoccobacillus porphyridii sp. nov., isolated from a marine red alga, Porphyridium purpureum and reclassification of Shouchella plakortidis and Shouchella gibsonii as Alkalicoccobacillus plakortidis comb. nov. and Alkalicoccobacillus gibsonii comb. nov.</title>
        <authorList>
            <person name="Kim K.H."/>
            <person name="Lee J.K."/>
            <person name="Han D.M."/>
            <person name="Baek J.H."/>
            <person name="Jeon C.O."/>
        </authorList>
    </citation>
    <scope>NUCLEOTIDE SEQUENCE</scope>
    <source>
        <strain evidence="3">DSM 19153</strain>
    </source>
</reference>
<feature type="domain" description="YhfM-like" evidence="2">
    <location>
        <begin position="53"/>
        <end position="139"/>
    </location>
</feature>
<keyword evidence="4" id="KW-1185">Reference proteome</keyword>
<dbReference type="RefSeq" id="WP_251609988.1">
    <property type="nucleotide sequence ID" value="NZ_JAMQJY010000002.1"/>
</dbReference>
<protein>
    <recommendedName>
        <fullName evidence="2">YhfM-like domain-containing protein</fullName>
    </recommendedName>
</protein>
<gene>
    <name evidence="3" type="ORF">NDM98_16325</name>
</gene>
<name>A0ABT0XMA3_9BACI</name>
<dbReference type="Proteomes" id="UP001203665">
    <property type="component" value="Unassembled WGS sequence"/>
</dbReference>
<comment type="caution">
    <text evidence="3">The sequence shown here is derived from an EMBL/GenBank/DDBJ whole genome shotgun (WGS) entry which is preliminary data.</text>
</comment>